<name>A0ABR0U2C9_REHGL</name>
<organism evidence="2 3">
    <name type="scientific">Rehmannia glutinosa</name>
    <name type="common">Chinese foxglove</name>
    <dbReference type="NCBI Taxonomy" id="99300"/>
    <lineage>
        <taxon>Eukaryota</taxon>
        <taxon>Viridiplantae</taxon>
        <taxon>Streptophyta</taxon>
        <taxon>Embryophyta</taxon>
        <taxon>Tracheophyta</taxon>
        <taxon>Spermatophyta</taxon>
        <taxon>Magnoliopsida</taxon>
        <taxon>eudicotyledons</taxon>
        <taxon>Gunneridae</taxon>
        <taxon>Pentapetalae</taxon>
        <taxon>asterids</taxon>
        <taxon>lamiids</taxon>
        <taxon>Lamiales</taxon>
        <taxon>Orobanchaceae</taxon>
        <taxon>Rehmannieae</taxon>
        <taxon>Rehmannia</taxon>
    </lineage>
</organism>
<gene>
    <name evidence="2" type="ORF">DH2020_049798</name>
</gene>
<protein>
    <submittedName>
        <fullName evidence="2">Uncharacterized protein</fullName>
    </submittedName>
</protein>
<dbReference type="Proteomes" id="UP001318860">
    <property type="component" value="Unassembled WGS sequence"/>
</dbReference>
<accession>A0ABR0U2C9</accession>
<proteinExistence type="predicted"/>
<feature type="compositionally biased region" description="Basic residues" evidence="1">
    <location>
        <begin position="21"/>
        <end position="30"/>
    </location>
</feature>
<evidence type="ECO:0000313" key="3">
    <source>
        <dbReference type="Proteomes" id="UP001318860"/>
    </source>
</evidence>
<keyword evidence="3" id="KW-1185">Reference proteome</keyword>
<feature type="region of interest" description="Disordered" evidence="1">
    <location>
        <begin position="1"/>
        <end position="51"/>
    </location>
</feature>
<evidence type="ECO:0000256" key="1">
    <source>
        <dbReference type="SAM" id="MobiDB-lite"/>
    </source>
</evidence>
<comment type="caution">
    <text evidence="2">The sequence shown here is derived from an EMBL/GenBank/DDBJ whole genome shotgun (WGS) entry which is preliminary data.</text>
</comment>
<dbReference type="EMBL" id="JABTTQ020003493">
    <property type="protein sequence ID" value="KAK6116336.1"/>
    <property type="molecule type" value="Genomic_DNA"/>
</dbReference>
<feature type="compositionally biased region" description="Basic residues" evidence="1">
    <location>
        <begin position="1"/>
        <end position="13"/>
    </location>
</feature>
<evidence type="ECO:0000313" key="2">
    <source>
        <dbReference type="EMBL" id="KAK6116336.1"/>
    </source>
</evidence>
<sequence length="123" mass="14041">MEQRKIKEHKNHILGRDGNMKRQRGNSRKGAKTDTVVAKKKTKVAPGDVKAKEVAEERKTAAETAEEEVAEWASLWSGVDEEMSWATSWIPFWEMDAYDALYGDVLWDFDIWDLKSTGIAQNP</sequence>
<reference evidence="2 3" key="1">
    <citation type="journal article" date="2021" name="Comput. Struct. Biotechnol. J.">
        <title>De novo genome assembly of the potent medicinal plant Rehmannia glutinosa using nanopore technology.</title>
        <authorList>
            <person name="Ma L."/>
            <person name="Dong C."/>
            <person name="Song C."/>
            <person name="Wang X."/>
            <person name="Zheng X."/>
            <person name="Niu Y."/>
            <person name="Chen S."/>
            <person name="Feng W."/>
        </authorList>
    </citation>
    <scope>NUCLEOTIDE SEQUENCE [LARGE SCALE GENOMIC DNA]</scope>
    <source>
        <strain evidence="2">DH-2019</strain>
    </source>
</reference>